<evidence type="ECO:0000313" key="11">
    <source>
        <dbReference type="Proteomes" id="UP001302374"/>
    </source>
</evidence>
<gene>
    <name evidence="9" type="ORF">F1644_02670</name>
    <name evidence="8" type="ORF">GGR15_002226</name>
</gene>
<feature type="domain" description="SusD-like N-terminal" evidence="7">
    <location>
        <begin position="119"/>
        <end position="246"/>
    </location>
</feature>
<dbReference type="InterPro" id="IPR011990">
    <property type="entry name" value="TPR-like_helical_dom_sf"/>
</dbReference>
<dbReference type="InterPro" id="IPR033985">
    <property type="entry name" value="SusD-like_N"/>
</dbReference>
<proteinExistence type="inferred from homology"/>
<evidence type="ECO:0000256" key="4">
    <source>
        <dbReference type="ARBA" id="ARBA00023136"/>
    </source>
</evidence>
<dbReference type="RefSeq" id="WP_118302147.1">
    <property type="nucleotide sequence ID" value="NZ_BMPA01000007.1"/>
</dbReference>
<protein>
    <submittedName>
        <fullName evidence="9">RagB/SusD family nutrient uptake outer membrane protein</fullName>
    </submittedName>
    <submittedName>
        <fullName evidence="8">Tetratricopeptide (TPR) repeat protein</fullName>
    </submittedName>
</protein>
<evidence type="ECO:0000256" key="5">
    <source>
        <dbReference type="ARBA" id="ARBA00023237"/>
    </source>
</evidence>
<evidence type="ECO:0000259" key="6">
    <source>
        <dbReference type="Pfam" id="PF07980"/>
    </source>
</evidence>
<evidence type="ECO:0000313" key="8">
    <source>
        <dbReference type="EMBL" id="NJC18599.1"/>
    </source>
</evidence>
<keyword evidence="5" id="KW-0998">Cell outer membrane</keyword>
<dbReference type="SUPFAM" id="SSF48452">
    <property type="entry name" value="TPR-like"/>
    <property type="match status" value="1"/>
</dbReference>
<dbReference type="Gene3D" id="1.25.40.390">
    <property type="match status" value="1"/>
</dbReference>
<keyword evidence="3" id="KW-0732">Signal</keyword>
<keyword evidence="4" id="KW-0472">Membrane</keyword>
<dbReference type="EMBL" id="CP043839">
    <property type="protein sequence ID" value="WOF11244.1"/>
    <property type="molecule type" value="Genomic_DNA"/>
</dbReference>
<dbReference type="Pfam" id="PF14322">
    <property type="entry name" value="SusD-like_3"/>
    <property type="match status" value="1"/>
</dbReference>
<dbReference type="AlphaFoldDB" id="A0A7X6BJN7"/>
<dbReference type="EMBL" id="JAATLI010000007">
    <property type="protein sequence ID" value="NJC18599.1"/>
    <property type="molecule type" value="Genomic_DNA"/>
</dbReference>
<organism evidence="8 10">
    <name type="scientific">Butyricimonas paravirosa</name>
    <dbReference type="NCBI Taxonomy" id="1472417"/>
    <lineage>
        <taxon>Bacteria</taxon>
        <taxon>Pseudomonadati</taxon>
        <taxon>Bacteroidota</taxon>
        <taxon>Bacteroidia</taxon>
        <taxon>Bacteroidales</taxon>
        <taxon>Odoribacteraceae</taxon>
        <taxon>Butyricimonas</taxon>
    </lineage>
</organism>
<evidence type="ECO:0000256" key="1">
    <source>
        <dbReference type="ARBA" id="ARBA00004442"/>
    </source>
</evidence>
<evidence type="ECO:0000259" key="7">
    <source>
        <dbReference type="Pfam" id="PF14322"/>
    </source>
</evidence>
<name>A0A7X6BJN7_9BACT</name>
<evidence type="ECO:0000313" key="9">
    <source>
        <dbReference type="EMBL" id="WOF11244.1"/>
    </source>
</evidence>
<dbReference type="Pfam" id="PF07980">
    <property type="entry name" value="SusD_RagB"/>
    <property type="match status" value="1"/>
</dbReference>
<keyword evidence="11" id="KW-1185">Reference proteome</keyword>
<dbReference type="GeneID" id="86890168"/>
<feature type="domain" description="RagB/SusD" evidence="6">
    <location>
        <begin position="353"/>
        <end position="518"/>
    </location>
</feature>
<reference evidence="9 11" key="1">
    <citation type="submission" date="2019-09" db="EMBL/GenBank/DDBJ databases">
        <title>Butyricimonas paravirosa DSM 105722 (=214-4 = JCM 18677 = CCUG 65563).</title>
        <authorList>
            <person name="Le Roy T."/>
            <person name="Cani P.D."/>
        </authorList>
    </citation>
    <scope>NUCLEOTIDE SEQUENCE [LARGE SCALE GENOMIC DNA]</scope>
    <source>
        <strain evidence="9 11">DSM 105722</strain>
    </source>
</reference>
<comment type="subcellular location">
    <subcellularLocation>
        <location evidence="1">Cell outer membrane</location>
    </subcellularLocation>
</comment>
<evidence type="ECO:0000256" key="2">
    <source>
        <dbReference type="ARBA" id="ARBA00006275"/>
    </source>
</evidence>
<dbReference type="Proteomes" id="UP001302374">
    <property type="component" value="Chromosome"/>
</dbReference>
<accession>A0A7X6BJN7</accession>
<evidence type="ECO:0000313" key="10">
    <source>
        <dbReference type="Proteomes" id="UP000576368"/>
    </source>
</evidence>
<dbReference type="Proteomes" id="UP000576368">
    <property type="component" value="Unassembled WGS sequence"/>
</dbReference>
<reference evidence="8 10" key="2">
    <citation type="submission" date="2020-03" db="EMBL/GenBank/DDBJ databases">
        <title>Genomic Encyclopedia of Type Strains, Phase IV (KMG-IV): sequencing the most valuable type-strain genomes for metagenomic binning, comparative biology and taxonomic classification.</title>
        <authorList>
            <person name="Goeker M."/>
        </authorList>
    </citation>
    <scope>NUCLEOTIDE SEQUENCE [LARGE SCALE GENOMIC DNA]</scope>
    <source>
        <strain evidence="8 10">DSM 105722</strain>
    </source>
</reference>
<dbReference type="InterPro" id="IPR012944">
    <property type="entry name" value="SusD_RagB_dom"/>
</dbReference>
<evidence type="ECO:0000256" key="3">
    <source>
        <dbReference type="ARBA" id="ARBA00022729"/>
    </source>
</evidence>
<comment type="similarity">
    <text evidence="2">Belongs to the SusD family.</text>
</comment>
<sequence>MKNIVYLIIVCFLCVSCGDFLKEYSKDLTYASSCKDLDEVMIGNGYMKSDATSSLSSSLISQSTLYYPWLFVMDDDVEEFATGVYKVTSEGPLTLMRPFYGWQKKPFQTIKGVLYDDPCWKKLYEHIGYLNVILSEIKEFSHEPEEDRNRITGEAEFLRGAYYYLLVNMYAKPYVKATASSDMGVPLNITEKIEDKYFSRESVETIYKQIVKDLKNAVDHLAGIQQATIYRVNETAARILLSRVYLYMGEWELAEVESEKAIQAGCPLWDLNGVDMTDNGSESTGNLKQQYMISATSPEVLFTQGMNVMNLLMYDGTNVGRFKASDELLQLYSKYSGEGITDLRMTGYFSVSRKKSDCYFSRKTSVLAKDIKAFDAFVIRSAEAYLNKAEAQAMQGKSEAIQTLKTLLENRFENGEIPTSIDGLQGENLVRFIREERRRELCFECHRWFDLRRYAVCEKYPEKKEVRHALYAPATVSNGMGVYEGEYVLKPYGEDAAWLMPIPDYEITYNKGEMKQNDEREERGIQ</sequence>
<dbReference type="GO" id="GO:0009279">
    <property type="term" value="C:cell outer membrane"/>
    <property type="evidence" value="ECO:0007669"/>
    <property type="project" value="UniProtKB-SubCell"/>
</dbReference>